<dbReference type="InParanoid" id="A0A5J5FAX5"/>
<comment type="caution">
    <text evidence="2">The sequence shown here is derived from an EMBL/GenBank/DDBJ whole genome shotgun (WGS) entry which is preliminary data.</text>
</comment>
<accession>A0A5J5FAX5</accession>
<sequence>MFTRLPIYRQKERELQIGAPVLTQTTNERLSGRPVVLGPDGRPVAPAPGGGIGMGMPVAFDRTGGAALGRTPSYERGLPEIPRSTSFADEFGINAGSPPADPFLNPDAPASASRQMLDDTHRKRKIVRKPVAPSASAGYNTWDRPGTFTPTISAGHTEDRGSLGSNYSATSTTSNKGSGFTLGNLVKERVAGRCKMSHNQQQPPQALLDSSSEDETPVVKLSPAGLNSIDDWLDSREPFHKRTSTTSTRPSEKNLRLHIRQSTFAPLQPPEDSSPDGEETPVMPLIPARFLSKPAPEPRPRPRPLPTRSSSLTPQPNMQQEEPSSRQSSRPPSPPKTPEKPAEPEQPRGYIEQLEYEQSQIEARKTELRSEIWRIEQTVKNASTERPLRDRLNSRLEELNQDYADAEKAAHDLGLKLYRAYRRRDKRDGIEGPTHLWVSRVTAPTD</sequence>
<dbReference type="OrthoDB" id="4507572at2759"/>
<feature type="compositionally biased region" description="Basic and acidic residues" evidence="1">
    <location>
        <begin position="337"/>
        <end position="346"/>
    </location>
</feature>
<feature type="compositionally biased region" description="Polar residues" evidence="1">
    <location>
        <begin position="163"/>
        <end position="178"/>
    </location>
</feature>
<feature type="compositionally biased region" description="Polar residues" evidence="1">
    <location>
        <begin position="197"/>
        <end position="210"/>
    </location>
</feature>
<evidence type="ECO:0000313" key="2">
    <source>
        <dbReference type="EMBL" id="KAA8914326.1"/>
    </source>
</evidence>
<evidence type="ECO:0000313" key="3">
    <source>
        <dbReference type="Proteomes" id="UP000326924"/>
    </source>
</evidence>
<feature type="compositionally biased region" description="Low complexity" evidence="1">
    <location>
        <begin position="306"/>
        <end position="330"/>
    </location>
</feature>
<protein>
    <submittedName>
        <fullName evidence="2">Uncharacterized protein</fullName>
    </submittedName>
</protein>
<evidence type="ECO:0000256" key="1">
    <source>
        <dbReference type="SAM" id="MobiDB-lite"/>
    </source>
</evidence>
<dbReference type="PANTHER" id="PTHR42023:SF1">
    <property type="entry name" value="BHLH DOMAIN-CONTAINING PROTEIN"/>
    <property type="match status" value="1"/>
</dbReference>
<keyword evidence="3" id="KW-1185">Reference proteome</keyword>
<dbReference type="AlphaFoldDB" id="A0A5J5FAX5"/>
<gene>
    <name evidence="2" type="ORF">FN846DRAFT_678666</name>
</gene>
<organism evidence="2 3">
    <name type="scientific">Sphaerosporella brunnea</name>
    <dbReference type="NCBI Taxonomy" id="1250544"/>
    <lineage>
        <taxon>Eukaryota</taxon>
        <taxon>Fungi</taxon>
        <taxon>Dikarya</taxon>
        <taxon>Ascomycota</taxon>
        <taxon>Pezizomycotina</taxon>
        <taxon>Pezizomycetes</taxon>
        <taxon>Pezizales</taxon>
        <taxon>Pyronemataceae</taxon>
        <taxon>Sphaerosporella</taxon>
    </lineage>
</organism>
<dbReference type="PANTHER" id="PTHR42023">
    <property type="entry name" value="BHLH DOMAIN-CONTAINING PROTEIN"/>
    <property type="match status" value="1"/>
</dbReference>
<proteinExistence type="predicted"/>
<feature type="region of interest" description="Disordered" evidence="1">
    <location>
        <begin position="88"/>
        <end position="181"/>
    </location>
</feature>
<dbReference type="Proteomes" id="UP000326924">
    <property type="component" value="Unassembled WGS sequence"/>
</dbReference>
<reference evidence="2 3" key="1">
    <citation type="submission" date="2019-09" db="EMBL/GenBank/DDBJ databases">
        <title>Draft genome of the ectomycorrhizal ascomycete Sphaerosporella brunnea.</title>
        <authorList>
            <consortium name="DOE Joint Genome Institute"/>
            <person name="Benucci G.M."/>
            <person name="Marozzi G."/>
            <person name="Antonielli L."/>
            <person name="Sanchez S."/>
            <person name="Marco P."/>
            <person name="Wang X."/>
            <person name="Falini L.B."/>
            <person name="Barry K."/>
            <person name="Haridas S."/>
            <person name="Lipzen A."/>
            <person name="Labutti K."/>
            <person name="Grigoriev I.V."/>
            <person name="Murat C."/>
            <person name="Martin F."/>
            <person name="Albertini E."/>
            <person name="Donnini D."/>
            <person name="Bonito G."/>
        </authorList>
    </citation>
    <scope>NUCLEOTIDE SEQUENCE [LARGE SCALE GENOMIC DNA]</scope>
    <source>
        <strain evidence="2 3">Sb_GMNB300</strain>
    </source>
</reference>
<feature type="region of interest" description="Disordered" evidence="1">
    <location>
        <begin position="194"/>
        <end position="355"/>
    </location>
</feature>
<dbReference type="EMBL" id="VXIS01000007">
    <property type="protein sequence ID" value="KAA8914326.1"/>
    <property type="molecule type" value="Genomic_DNA"/>
</dbReference>
<name>A0A5J5FAX5_9PEZI</name>